<evidence type="ECO:0008006" key="5">
    <source>
        <dbReference type="Google" id="ProtNLM"/>
    </source>
</evidence>
<comment type="caution">
    <text evidence="3">The sequence shown here is derived from an EMBL/GenBank/DDBJ whole genome shotgun (WGS) entry which is preliminary data.</text>
</comment>
<feature type="compositionally biased region" description="Basic and acidic residues" evidence="2">
    <location>
        <begin position="109"/>
        <end position="128"/>
    </location>
</feature>
<keyword evidence="4" id="KW-1185">Reference proteome</keyword>
<protein>
    <recommendedName>
        <fullName evidence="5">C2H2-type domain-containing protein</fullName>
    </recommendedName>
</protein>
<gene>
    <name evidence="3" type="ORF">ElyMa_002485600</name>
</gene>
<reference evidence="3 4" key="1">
    <citation type="journal article" date="2021" name="Elife">
        <title>Chloroplast acquisition without the gene transfer in kleptoplastic sea slugs, Plakobranchus ocellatus.</title>
        <authorList>
            <person name="Maeda T."/>
            <person name="Takahashi S."/>
            <person name="Yoshida T."/>
            <person name="Shimamura S."/>
            <person name="Takaki Y."/>
            <person name="Nagai Y."/>
            <person name="Toyoda A."/>
            <person name="Suzuki Y."/>
            <person name="Arimoto A."/>
            <person name="Ishii H."/>
            <person name="Satoh N."/>
            <person name="Nishiyama T."/>
            <person name="Hasebe M."/>
            <person name="Maruyama T."/>
            <person name="Minagawa J."/>
            <person name="Obokata J."/>
            <person name="Shigenobu S."/>
        </authorList>
    </citation>
    <scope>NUCLEOTIDE SEQUENCE [LARGE SCALE GENOMIC DNA]</scope>
</reference>
<accession>A0AAV4GQ04</accession>
<evidence type="ECO:0000256" key="1">
    <source>
        <dbReference type="SAM" id="Coils"/>
    </source>
</evidence>
<sequence length="261" mass="30011">MNKTVSEFELDSLYEAYAKTCIQFKALKDDYGSLKSDFDKIQADLEEANKQLLVQATQLDDEKIQLHRLKQLTAQHLILNCILLGKVSVGMEEKVTQTSPYPPQLMPRQAERDQADIEPQKPAHNESVEAELREKLAKMEAMYDIIKRENESTKRQMAKLTSKLRILSEENEYLDKSLGTTIHKQGRFVVRKYLECDRCYQGFSSQEEMEKSTCRYHPKHAVPHDGPDGRKYYYLCCSEPVKKGQASGCCTGRHILNLKNG</sequence>
<dbReference type="AlphaFoldDB" id="A0AAV4GQ04"/>
<evidence type="ECO:0000313" key="3">
    <source>
        <dbReference type="EMBL" id="GFR87121.1"/>
    </source>
</evidence>
<feature type="coiled-coil region" evidence="1">
    <location>
        <begin position="31"/>
        <end position="62"/>
    </location>
</feature>
<feature type="region of interest" description="Disordered" evidence="2">
    <location>
        <begin position="97"/>
        <end position="128"/>
    </location>
</feature>
<proteinExistence type="predicted"/>
<dbReference type="EMBL" id="BMAT01005070">
    <property type="protein sequence ID" value="GFR87121.1"/>
    <property type="molecule type" value="Genomic_DNA"/>
</dbReference>
<dbReference type="Proteomes" id="UP000762676">
    <property type="component" value="Unassembled WGS sequence"/>
</dbReference>
<organism evidence="3 4">
    <name type="scientific">Elysia marginata</name>
    <dbReference type="NCBI Taxonomy" id="1093978"/>
    <lineage>
        <taxon>Eukaryota</taxon>
        <taxon>Metazoa</taxon>
        <taxon>Spiralia</taxon>
        <taxon>Lophotrochozoa</taxon>
        <taxon>Mollusca</taxon>
        <taxon>Gastropoda</taxon>
        <taxon>Heterobranchia</taxon>
        <taxon>Euthyneura</taxon>
        <taxon>Panpulmonata</taxon>
        <taxon>Sacoglossa</taxon>
        <taxon>Placobranchoidea</taxon>
        <taxon>Plakobranchidae</taxon>
        <taxon>Elysia</taxon>
    </lineage>
</organism>
<feature type="coiled-coil region" evidence="1">
    <location>
        <begin position="129"/>
        <end position="170"/>
    </location>
</feature>
<name>A0AAV4GQ04_9GAST</name>
<evidence type="ECO:0000256" key="2">
    <source>
        <dbReference type="SAM" id="MobiDB-lite"/>
    </source>
</evidence>
<keyword evidence="1" id="KW-0175">Coiled coil</keyword>
<evidence type="ECO:0000313" key="4">
    <source>
        <dbReference type="Proteomes" id="UP000762676"/>
    </source>
</evidence>